<evidence type="ECO:0000313" key="2">
    <source>
        <dbReference type="Proteomes" id="UP000248840"/>
    </source>
</evidence>
<proteinExistence type="predicted"/>
<dbReference type="AlphaFoldDB" id="A0A328YQQ1"/>
<gene>
    <name evidence="1" type="ORF">CLV55_101394</name>
</gene>
<dbReference type="OrthoDB" id="996574at2"/>
<keyword evidence="2" id="KW-1185">Reference proteome</keyword>
<evidence type="ECO:0008006" key="3">
    <source>
        <dbReference type="Google" id="ProtNLM"/>
    </source>
</evidence>
<evidence type="ECO:0000313" key="1">
    <source>
        <dbReference type="EMBL" id="RAR75694.1"/>
    </source>
</evidence>
<protein>
    <recommendedName>
        <fullName evidence="3">Carboxypeptidase-like protein</fullName>
    </recommendedName>
</protein>
<name>A0A328YQQ1_9FLAO</name>
<reference evidence="1 2" key="1">
    <citation type="submission" date="2018-06" db="EMBL/GenBank/DDBJ databases">
        <title>Genomic Encyclopedia of Archaeal and Bacterial Type Strains, Phase II (KMG-II): from individual species to whole genera.</title>
        <authorList>
            <person name="Goeker M."/>
        </authorList>
    </citation>
    <scope>NUCLEOTIDE SEQUENCE [LARGE SCALE GENOMIC DNA]</scope>
    <source>
        <strain evidence="1 2">DSM 25663</strain>
    </source>
</reference>
<sequence>MKIIILLLGLFFFQNQKIVVLDANTDEPIQSATILVYKDGKNIQSGNTNEKGEFYIKTFYDSIIVHSIGYENYKYTEKDKSNIIIHLNEKVTILKEVTVRANKKQIILGDYLKKSSKTRVISKEGSHFAVLFKNKTNKQLWIKSILLNIKRIPNTTDVVFDFYSIDTIQRKYKSYSKNPTETLLTELIPNIKKNLNSYQYKLNASQNKGIVEVKIDTLNLKIPKEGIFISVYTKNIYDNVGIKIPITSIIQLPEIYKHKTEDNNYCVFVALNDIRWQNINLVEKCGEDNDDFHPLSPMIYYEPSIGLKVEEIAN</sequence>
<dbReference type="RefSeq" id="WP_112112054.1">
    <property type="nucleotide sequence ID" value="NZ_QLSZ01000001.1"/>
</dbReference>
<organism evidence="1 2">
    <name type="scientific">Flavobacterium aciduliphilum</name>
    <dbReference type="NCBI Taxonomy" id="1101402"/>
    <lineage>
        <taxon>Bacteria</taxon>
        <taxon>Pseudomonadati</taxon>
        <taxon>Bacteroidota</taxon>
        <taxon>Flavobacteriia</taxon>
        <taxon>Flavobacteriales</taxon>
        <taxon>Flavobacteriaceae</taxon>
        <taxon>Flavobacterium</taxon>
    </lineage>
</organism>
<dbReference type="EMBL" id="QLSZ01000001">
    <property type="protein sequence ID" value="RAR75694.1"/>
    <property type="molecule type" value="Genomic_DNA"/>
</dbReference>
<comment type="caution">
    <text evidence="1">The sequence shown here is derived from an EMBL/GenBank/DDBJ whole genome shotgun (WGS) entry which is preliminary data.</text>
</comment>
<dbReference type="Proteomes" id="UP000248840">
    <property type="component" value="Unassembled WGS sequence"/>
</dbReference>
<accession>A0A328YQQ1</accession>